<proteinExistence type="predicted"/>
<organism evidence="1 2">
    <name type="scientific">Metabacillus arenae</name>
    <dbReference type="NCBI Taxonomy" id="2771434"/>
    <lineage>
        <taxon>Bacteria</taxon>
        <taxon>Bacillati</taxon>
        <taxon>Bacillota</taxon>
        <taxon>Bacilli</taxon>
        <taxon>Bacillales</taxon>
        <taxon>Bacillaceae</taxon>
        <taxon>Metabacillus</taxon>
    </lineage>
</organism>
<dbReference type="InterPro" id="IPR025013">
    <property type="entry name" value="DUF3907"/>
</dbReference>
<evidence type="ECO:0000313" key="1">
    <source>
        <dbReference type="EMBL" id="MBD1378667.1"/>
    </source>
</evidence>
<dbReference type="RefSeq" id="WP_191154636.1">
    <property type="nucleotide sequence ID" value="NZ_JACXAI010000001.1"/>
</dbReference>
<dbReference type="EMBL" id="JACXAI010000001">
    <property type="protein sequence ID" value="MBD1378667.1"/>
    <property type="molecule type" value="Genomic_DNA"/>
</dbReference>
<dbReference type="AlphaFoldDB" id="A0A926N7D8"/>
<protein>
    <submittedName>
        <fullName evidence="1">YpuI family protein</fullName>
    </submittedName>
</protein>
<comment type="caution">
    <text evidence="1">The sequence shown here is derived from an EMBL/GenBank/DDBJ whole genome shotgun (WGS) entry which is preliminary data.</text>
</comment>
<dbReference type="Proteomes" id="UP000626844">
    <property type="component" value="Unassembled WGS sequence"/>
</dbReference>
<accession>A0A926N7D8</accession>
<keyword evidence="2" id="KW-1185">Reference proteome</keyword>
<gene>
    <name evidence="1" type="ORF">IC621_00355</name>
</gene>
<evidence type="ECO:0000313" key="2">
    <source>
        <dbReference type="Proteomes" id="UP000626844"/>
    </source>
</evidence>
<name>A0A926N7D8_9BACI</name>
<sequence>MGNDMVRSQTIQVGDFLNKAVIYLSEYLNEITISSLQTEETGEEKYYKELLSNLRRLTVYCEEGYEACQMILQSTPFRKPAAEKTLYRIYHTCVEEFFNPKHDVWYEDSRSAYTGKNAIKFRAGTPLSLKKLMATLESEFQIIREELEFYETDYRTKMIQSK</sequence>
<reference evidence="1" key="1">
    <citation type="submission" date="2020-09" db="EMBL/GenBank/DDBJ databases">
        <title>A novel bacterium of genus Bacillus, isolated from South China Sea.</title>
        <authorList>
            <person name="Huang H."/>
            <person name="Mo K."/>
            <person name="Hu Y."/>
        </authorList>
    </citation>
    <scope>NUCLEOTIDE SEQUENCE</scope>
    <source>
        <strain evidence="1">IB182487</strain>
    </source>
</reference>
<dbReference type="Pfam" id="PF13047">
    <property type="entry name" value="DUF3907"/>
    <property type="match status" value="1"/>
</dbReference>